<dbReference type="GO" id="GO:0022857">
    <property type="term" value="F:transmembrane transporter activity"/>
    <property type="evidence" value="ECO:0007669"/>
    <property type="project" value="TreeGrafter"/>
</dbReference>
<keyword evidence="5 7" id="KW-0472">Membrane</keyword>
<sequence>MSLFSAIRLSLNGLRINKKRSFLTMLGIIIGVGSVIVIISVGAGAQSLIINELSSFGTDIFAVTPGATQENGPPASVMGITVTTLRLKEVDDLKKISHVTAVTPYVRGVDTATYQNQKTEVTFLGVNADFLSVEAGAVIAGRFFAEEDVRSMAKVAVLGQTAKLDLFGESDAIGKDIKIKKHNFKVIGVREPLGTVAFENKDEQIYLPVTTVQKLLLGINHISLIRGKVDKSENLPYVLENVSAAIRENHRITKPEYDDFSARSINQALDVISSVTNAIRFFLAGIAAISLLVGGIGIMNIMLVNVAERTKEIGLRKSVGATRLNILRQFLAESTTITLFGGLLGIIGGVLFSWLVALGASVAGFNWDFIVTIPSIFLGLSVSVAVGIIFGSYPANKAAKLEPIEALRAE</sequence>
<dbReference type="Pfam" id="PF02687">
    <property type="entry name" value="FtsX"/>
    <property type="match status" value="1"/>
</dbReference>
<feature type="transmembrane region" description="Helical" evidence="7">
    <location>
        <begin position="369"/>
        <end position="390"/>
    </location>
</feature>
<comment type="subcellular location">
    <subcellularLocation>
        <location evidence="1">Cell membrane</location>
        <topology evidence="1">Multi-pass membrane protein</topology>
    </subcellularLocation>
</comment>
<dbReference type="InterPro" id="IPR025857">
    <property type="entry name" value="MacB_PCD"/>
</dbReference>
<comment type="similarity">
    <text evidence="6">Belongs to the ABC-4 integral membrane protein family.</text>
</comment>
<reference evidence="10 11" key="1">
    <citation type="journal article" date="2016" name="Nat. Commun.">
        <title>Thousands of microbial genomes shed light on interconnected biogeochemical processes in an aquifer system.</title>
        <authorList>
            <person name="Anantharaman K."/>
            <person name="Brown C.T."/>
            <person name="Hug L.A."/>
            <person name="Sharon I."/>
            <person name="Castelle C.J."/>
            <person name="Probst A.J."/>
            <person name="Thomas B.C."/>
            <person name="Singh A."/>
            <person name="Wilkins M.J."/>
            <person name="Karaoz U."/>
            <person name="Brodie E.L."/>
            <person name="Williams K.H."/>
            <person name="Hubbard S.S."/>
            <person name="Banfield J.F."/>
        </authorList>
    </citation>
    <scope>NUCLEOTIDE SEQUENCE [LARGE SCALE GENOMIC DNA]</scope>
</reference>
<dbReference type="PANTHER" id="PTHR30572:SF4">
    <property type="entry name" value="ABC TRANSPORTER PERMEASE YTRF"/>
    <property type="match status" value="1"/>
</dbReference>
<feature type="transmembrane region" description="Helical" evidence="7">
    <location>
        <begin position="337"/>
        <end position="357"/>
    </location>
</feature>
<protein>
    <recommendedName>
        <fullName evidence="12">Multidrug ABC transporter substrate-binding protein</fullName>
    </recommendedName>
</protein>
<keyword evidence="2" id="KW-1003">Cell membrane</keyword>
<keyword evidence="3 7" id="KW-0812">Transmembrane</keyword>
<dbReference type="GO" id="GO:0005886">
    <property type="term" value="C:plasma membrane"/>
    <property type="evidence" value="ECO:0007669"/>
    <property type="project" value="UniProtKB-SubCell"/>
</dbReference>
<name>A0A1F6FP86_9BACT</name>
<evidence type="ECO:0000256" key="1">
    <source>
        <dbReference type="ARBA" id="ARBA00004651"/>
    </source>
</evidence>
<evidence type="ECO:0000256" key="4">
    <source>
        <dbReference type="ARBA" id="ARBA00022989"/>
    </source>
</evidence>
<evidence type="ECO:0000259" key="8">
    <source>
        <dbReference type="Pfam" id="PF02687"/>
    </source>
</evidence>
<evidence type="ECO:0000259" key="9">
    <source>
        <dbReference type="Pfam" id="PF12704"/>
    </source>
</evidence>
<gene>
    <name evidence="10" type="ORF">A3B87_01045</name>
</gene>
<evidence type="ECO:0000313" key="11">
    <source>
        <dbReference type="Proteomes" id="UP000179136"/>
    </source>
</evidence>
<dbReference type="EMBL" id="MFMW01000001">
    <property type="protein sequence ID" value="OGG87681.1"/>
    <property type="molecule type" value="Genomic_DNA"/>
</dbReference>
<comment type="caution">
    <text evidence="10">The sequence shown here is derived from an EMBL/GenBank/DDBJ whole genome shotgun (WGS) entry which is preliminary data.</text>
</comment>
<dbReference type="InterPro" id="IPR003838">
    <property type="entry name" value="ABC3_permease_C"/>
</dbReference>
<organism evidence="10 11">
    <name type="scientific">Candidatus Kuenenbacteria bacterium RIFCSPHIGHO2_02_FULL_39_13</name>
    <dbReference type="NCBI Taxonomy" id="1798561"/>
    <lineage>
        <taxon>Bacteria</taxon>
        <taxon>Candidatus Kueneniibacteriota</taxon>
    </lineage>
</organism>
<accession>A0A1F6FP86</accession>
<evidence type="ECO:0000313" key="10">
    <source>
        <dbReference type="EMBL" id="OGG87681.1"/>
    </source>
</evidence>
<evidence type="ECO:0008006" key="12">
    <source>
        <dbReference type="Google" id="ProtNLM"/>
    </source>
</evidence>
<dbReference type="PANTHER" id="PTHR30572">
    <property type="entry name" value="MEMBRANE COMPONENT OF TRANSPORTER-RELATED"/>
    <property type="match status" value="1"/>
</dbReference>
<dbReference type="AlphaFoldDB" id="A0A1F6FP86"/>
<feature type="domain" description="ABC3 transporter permease C-terminal" evidence="8">
    <location>
        <begin position="286"/>
        <end position="403"/>
    </location>
</feature>
<feature type="domain" description="MacB-like periplasmic core" evidence="9">
    <location>
        <begin position="21"/>
        <end position="239"/>
    </location>
</feature>
<feature type="transmembrane region" description="Helical" evidence="7">
    <location>
        <begin position="281"/>
        <end position="307"/>
    </location>
</feature>
<dbReference type="InterPro" id="IPR050250">
    <property type="entry name" value="Macrolide_Exporter_MacB"/>
</dbReference>
<evidence type="ECO:0000256" key="5">
    <source>
        <dbReference type="ARBA" id="ARBA00023136"/>
    </source>
</evidence>
<evidence type="ECO:0000256" key="7">
    <source>
        <dbReference type="SAM" id="Phobius"/>
    </source>
</evidence>
<dbReference type="STRING" id="1798561.A3B87_01045"/>
<evidence type="ECO:0000256" key="6">
    <source>
        <dbReference type="ARBA" id="ARBA00038076"/>
    </source>
</evidence>
<dbReference type="Pfam" id="PF12704">
    <property type="entry name" value="MacB_PCD"/>
    <property type="match status" value="1"/>
</dbReference>
<feature type="transmembrane region" description="Helical" evidence="7">
    <location>
        <begin position="21"/>
        <end position="45"/>
    </location>
</feature>
<evidence type="ECO:0000256" key="3">
    <source>
        <dbReference type="ARBA" id="ARBA00022692"/>
    </source>
</evidence>
<dbReference type="Proteomes" id="UP000179136">
    <property type="component" value="Unassembled WGS sequence"/>
</dbReference>
<evidence type="ECO:0000256" key="2">
    <source>
        <dbReference type="ARBA" id="ARBA00022475"/>
    </source>
</evidence>
<keyword evidence="4 7" id="KW-1133">Transmembrane helix</keyword>
<proteinExistence type="inferred from homology"/>